<reference evidence="3" key="1">
    <citation type="journal article" date="2018" name="Nat. Microbiol.">
        <title>Leveraging single-cell genomics to expand the fungal tree of life.</title>
        <authorList>
            <person name="Ahrendt S.R."/>
            <person name="Quandt C.A."/>
            <person name="Ciobanu D."/>
            <person name="Clum A."/>
            <person name="Salamov A."/>
            <person name="Andreopoulos B."/>
            <person name="Cheng J.F."/>
            <person name="Woyke T."/>
            <person name="Pelin A."/>
            <person name="Henrissat B."/>
            <person name="Reynolds N.K."/>
            <person name="Benny G.L."/>
            <person name="Smith M.E."/>
            <person name="James T.Y."/>
            <person name="Grigoriev I.V."/>
        </authorList>
    </citation>
    <scope>NUCLEOTIDE SEQUENCE [LARGE SCALE GENOMIC DNA]</scope>
</reference>
<evidence type="ECO:0000313" key="2">
    <source>
        <dbReference type="EMBL" id="RKO84233.1"/>
    </source>
</evidence>
<evidence type="ECO:0000313" key="3">
    <source>
        <dbReference type="Proteomes" id="UP000269721"/>
    </source>
</evidence>
<keyword evidence="3" id="KW-1185">Reference proteome</keyword>
<dbReference type="AlphaFoldDB" id="A0A4P9VZL3"/>
<gene>
    <name evidence="2" type="ORF">BDK51DRAFT_48393</name>
</gene>
<feature type="region of interest" description="Disordered" evidence="1">
    <location>
        <begin position="129"/>
        <end position="227"/>
    </location>
</feature>
<sequence length="272" mass="29553">MATPWAGGGGAWATSRLLASPAQAPTPQPRPCPVRQAWLPSHPGCATTLQGLALLPNVNNHIFNLSSPKGNSIQRAIHNLLLLQQPTLERIDNITSRLLAVGPLYPPPEILPLQLLALQIDDIDQRQDPKNDLYHCSQQNLPPPTKAAPAYLHPGDPQEIKTKRPQHPRQLLQLPIAKRYPKHTDLTRSRQSPSAPPRLIDRSSLSTFGISPLHPGQNSFAQTRPAAGGSPRPIYLFLGGRLGGVEQAALDPHVFADFSALLLCLHGPLPDN</sequence>
<evidence type="ECO:0000256" key="1">
    <source>
        <dbReference type="SAM" id="MobiDB-lite"/>
    </source>
</evidence>
<name>A0A4P9VZL3_9FUNG</name>
<dbReference type="EMBL" id="ML000337">
    <property type="protein sequence ID" value="RKO84233.1"/>
    <property type="molecule type" value="Genomic_DNA"/>
</dbReference>
<organism evidence="2 3">
    <name type="scientific">Blyttiomyces helicus</name>
    <dbReference type="NCBI Taxonomy" id="388810"/>
    <lineage>
        <taxon>Eukaryota</taxon>
        <taxon>Fungi</taxon>
        <taxon>Fungi incertae sedis</taxon>
        <taxon>Chytridiomycota</taxon>
        <taxon>Chytridiomycota incertae sedis</taxon>
        <taxon>Chytridiomycetes</taxon>
        <taxon>Chytridiomycetes incertae sedis</taxon>
        <taxon>Blyttiomyces</taxon>
    </lineage>
</organism>
<protein>
    <submittedName>
        <fullName evidence="2">Uncharacterized protein</fullName>
    </submittedName>
</protein>
<proteinExistence type="predicted"/>
<dbReference type="Proteomes" id="UP000269721">
    <property type="component" value="Unassembled WGS sequence"/>
</dbReference>
<accession>A0A4P9VZL3</accession>